<dbReference type="OrthoDB" id="445007at2759"/>
<dbReference type="SUPFAM" id="SSF51197">
    <property type="entry name" value="Clavaminate synthase-like"/>
    <property type="match status" value="1"/>
</dbReference>
<evidence type="ECO:0000313" key="1">
    <source>
        <dbReference type="EMBL" id="RSH90799.1"/>
    </source>
</evidence>
<dbReference type="Gene3D" id="2.60.120.620">
    <property type="entry name" value="q2cbj1_9rhob like domain"/>
    <property type="match status" value="1"/>
</dbReference>
<dbReference type="Pfam" id="PF05721">
    <property type="entry name" value="PhyH"/>
    <property type="match status" value="1"/>
</dbReference>
<evidence type="ECO:0000313" key="2">
    <source>
        <dbReference type="Proteomes" id="UP000279259"/>
    </source>
</evidence>
<proteinExistence type="predicted"/>
<dbReference type="InterPro" id="IPR008775">
    <property type="entry name" value="Phytyl_CoA_dOase-like"/>
</dbReference>
<name>A0A427YI94_9TREE</name>
<evidence type="ECO:0008006" key="3">
    <source>
        <dbReference type="Google" id="ProtNLM"/>
    </source>
</evidence>
<comment type="caution">
    <text evidence="1">The sequence shown here is derived from an EMBL/GenBank/DDBJ whole genome shotgun (WGS) entry which is preliminary data.</text>
</comment>
<keyword evidence="2" id="KW-1185">Reference proteome</keyword>
<organism evidence="1 2">
    <name type="scientific">Saitozyma podzolica</name>
    <dbReference type="NCBI Taxonomy" id="1890683"/>
    <lineage>
        <taxon>Eukaryota</taxon>
        <taxon>Fungi</taxon>
        <taxon>Dikarya</taxon>
        <taxon>Basidiomycota</taxon>
        <taxon>Agaricomycotina</taxon>
        <taxon>Tremellomycetes</taxon>
        <taxon>Tremellales</taxon>
        <taxon>Trimorphomycetaceae</taxon>
        <taxon>Saitozyma</taxon>
    </lineage>
</organism>
<accession>A0A427YI94</accession>
<gene>
    <name evidence="1" type="ORF">EHS25_009974</name>
</gene>
<dbReference type="PANTHER" id="PTHR31630">
    <property type="entry name" value="PHYTANOYL-COA DIOXYGENASE-RELATED-RELATED"/>
    <property type="match status" value="1"/>
</dbReference>
<sequence length="343" mass="38807">MVVQSQTRVNGEYPAAVGANAGHLKLRGQHVEPSTEAFPDLDTKGYAVVKGVISRERAAQYVDRMYQWLESFGTGFKADDRSTWHIDQLPSFHRGGLFHRYGVGHEQFAWDIRSEPGLIDTFAKIWNTEELLVSFDSVNISLPFPKEELEGERGGAWPHVDQSPNRRFKHCVQGIMNLEVNGPDDGGLMVLSGSLPLYAKFFEEHEAQAPEGGWTWRDSHQFTEEQLTWFYDRGCKWVKVEAEPGDVILWDSRCIHYGAPARGDRPRVATYVCYKPAKDIEPEMLETRKKALEECIGTSHDPLLFRLTGSKAMGPLDENERMEPLVKPVLSDRAKQLAGVLAY</sequence>
<dbReference type="Proteomes" id="UP000279259">
    <property type="component" value="Unassembled WGS sequence"/>
</dbReference>
<dbReference type="EMBL" id="RSCD01000009">
    <property type="protein sequence ID" value="RSH90799.1"/>
    <property type="molecule type" value="Genomic_DNA"/>
</dbReference>
<dbReference type="PANTHER" id="PTHR31630:SF6">
    <property type="entry name" value="PHYTANOYL-COA DIOXYGENASE-RELATED"/>
    <property type="match status" value="1"/>
</dbReference>
<dbReference type="AlphaFoldDB" id="A0A427YI94"/>
<reference evidence="1 2" key="1">
    <citation type="submission" date="2018-11" db="EMBL/GenBank/DDBJ databases">
        <title>Genome sequence of Saitozyma podzolica DSM 27192.</title>
        <authorList>
            <person name="Aliyu H."/>
            <person name="Gorte O."/>
            <person name="Ochsenreither K."/>
        </authorList>
    </citation>
    <scope>NUCLEOTIDE SEQUENCE [LARGE SCALE GENOMIC DNA]</scope>
    <source>
        <strain evidence="1 2">DSM 27192</strain>
    </source>
</reference>
<protein>
    <recommendedName>
        <fullName evidence="3">Phytanoyl-CoA dioxygenase</fullName>
    </recommendedName>
</protein>